<evidence type="ECO:0000313" key="1">
    <source>
        <dbReference type="EMBL" id="GGY83637.1"/>
    </source>
</evidence>
<dbReference type="Proteomes" id="UP000601597">
    <property type="component" value="Unassembled WGS sequence"/>
</dbReference>
<evidence type="ECO:0000313" key="2">
    <source>
        <dbReference type="Proteomes" id="UP000601597"/>
    </source>
</evidence>
<reference evidence="2" key="1">
    <citation type="journal article" date="2019" name="Int. J. Syst. Evol. Microbiol.">
        <title>The Global Catalogue of Microorganisms (GCM) 10K type strain sequencing project: providing services to taxonomists for standard genome sequencing and annotation.</title>
        <authorList>
            <consortium name="The Broad Institute Genomics Platform"/>
            <consortium name="The Broad Institute Genome Sequencing Center for Infectious Disease"/>
            <person name="Wu L."/>
            <person name="Ma J."/>
        </authorList>
    </citation>
    <scope>NUCLEOTIDE SEQUENCE [LARGE SCALE GENOMIC DNA]</scope>
    <source>
        <strain evidence="2">KCTC 22280</strain>
    </source>
</reference>
<dbReference type="EMBL" id="BMXV01000009">
    <property type="protein sequence ID" value="GGY83637.1"/>
    <property type="molecule type" value="Genomic_DNA"/>
</dbReference>
<organism evidence="1 2">
    <name type="scientific">Marinobacter zhanjiangensis</name>
    <dbReference type="NCBI Taxonomy" id="578215"/>
    <lineage>
        <taxon>Bacteria</taxon>
        <taxon>Pseudomonadati</taxon>
        <taxon>Pseudomonadota</taxon>
        <taxon>Gammaproteobacteria</taxon>
        <taxon>Pseudomonadales</taxon>
        <taxon>Marinobacteraceae</taxon>
        <taxon>Marinobacter</taxon>
    </lineage>
</organism>
<gene>
    <name evidence="1" type="ORF">GCM10007071_33680</name>
</gene>
<protein>
    <submittedName>
        <fullName evidence="1">Uncharacterized protein</fullName>
    </submittedName>
</protein>
<keyword evidence="2" id="KW-1185">Reference proteome</keyword>
<proteinExistence type="predicted"/>
<accession>A0ABQ3B871</accession>
<name>A0ABQ3B871_9GAMM</name>
<dbReference type="RefSeq" id="WP_189578017.1">
    <property type="nucleotide sequence ID" value="NZ_BMXV01000009.1"/>
</dbReference>
<sequence length="154" mass="16770">MKRLNRAGEAVALYVRLRSEGDCKIPGFWFFDGNKLVGSADRLGPACMVAPGTVVVSASGRQWVAVGGDSTNGATGWSFTSPYKDEAEVEGDAVHFNDNARSLKIRAKLDDYLDYFQSVKGTLPDTVVLRREQLSTCGAMPGQIYKGVRLEAYL</sequence>
<comment type="caution">
    <text evidence="1">The sequence shown here is derived from an EMBL/GenBank/DDBJ whole genome shotgun (WGS) entry which is preliminary data.</text>
</comment>